<comment type="caution">
    <text evidence="1">The sequence shown here is derived from an EMBL/GenBank/DDBJ whole genome shotgun (WGS) entry which is preliminary data.</text>
</comment>
<organism evidence="1 2">
    <name type="scientific">Nocardioides phosphati</name>
    <dbReference type="NCBI Taxonomy" id="1867775"/>
    <lineage>
        <taxon>Bacteria</taxon>
        <taxon>Bacillati</taxon>
        <taxon>Actinomycetota</taxon>
        <taxon>Actinomycetes</taxon>
        <taxon>Propionibacteriales</taxon>
        <taxon>Nocardioidaceae</taxon>
        <taxon>Nocardioides</taxon>
    </lineage>
</organism>
<dbReference type="SUPFAM" id="SSF55961">
    <property type="entry name" value="Bet v1-like"/>
    <property type="match status" value="1"/>
</dbReference>
<dbReference type="Proteomes" id="UP000655410">
    <property type="component" value="Unassembled WGS sequence"/>
</dbReference>
<reference evidence="2" key="1">
    <citation type="journal article" date="2019" name="Int. J. Syst. Evol. Microbiol.">
        <title>The Global Catalogue of Microorganisms (GCM) 10K type strain sequencing project: providing services to taxonomists for standard genome sequencing and annotation.</title>
        <authorList>
            <consortium name="The Broad Institute Genomics Platform"/>
            <consortium name="The Broad Institute Genome Sequencing Center for Infectious Disease"/>
            <person name="Wu L."/>
            <person name="Ma J."/>
        </authorList>
    </citation>
    <scope>NUCLEOTIDE SEQUENCE [LARGE SCALE GENOMIC DNA]</scope>
    <source>
        <strain evidence="2">CGMCC 4.7371</strain>
    </source>
</reference>
<dbReference type="RefSeq" id="WP_188783257.1">
    <property type="nucleotide sequence ID" value="NZ_BMNI01000002.1"/>
</dbReference>
<proteinExistence type="predicted"/>
<dbReference type="Pfam" id="PF10604">
    <property type="entry name" value="Polyketide_cyc2"/>
    <property type="match status" value="1"/>
</dbReference>
<keyword evidence="2" id="KW-1185">Reference proteome</keyword>
<evidence type="ECO:0000313" key="2">
    <source>
        <dbReference type="Proteomes" id="UP000655410"/>
    </source>
</evidence>
<protein>
    <recommendedName>
        <fullName evidence="3">SRPBCC family protein</fullName>
    </recommendedName>
</protein>
<dbReference type="Gene3D" id="3.30.530.20">
    <property type="match status" value="1"/>
</dbReference>
<evidence type="ECO:0008006" key="3">
    <source>
        <dbReference type="Google" id="ProtNLM"/>
    </source>
</evidence>
<gene>
    <name evidence="1" type="ORF">GCM10011584_13940</name>
</gene>
<dbReference type="EMBL" id="BMNI01000002">
    <property type="protein sequence ID" value="GGO87992.1"/>
    <property type="molecule type" value="Genomic_DNA"/>
</dbReference>
<dbReference type="CDD" id="cd07812">
    <property type="entry name" value="SRPBCC"/>
    <property type="match status" value="1"/>
</dbReference>
<evidence type="ECO:0000313" key="1">
    <source>
        <dbReference type="EMBL" id="GGO87992.1"/>
    </source>
</evidence>
<name>A0ABQ2NAT5_9ACTN</name>
<accession>A0ABQ2NAT5</accession>
<dbReference type="InterPro" id="IPR019587">
    <property type="entry name" value="Polyketide_cyclase/dehydratase"/>
</dbReference>
<dbReference type="InterPro" id="IPR023393">
    <property type="entry name" value="START-like_dom_sf"/>
</dbReference>
<sequence length="158" mass="17781">MSTLDKAPDRELRAETVIDAPVEQVWAVLTDLRRMPEWSTELVRMIPLKRGGLRVGQWYLGLNRRGKAIWPTRSVVTALDAPRQVAWHTATSGATWIYDLTTHGEGTRVVHRRPVPRLTWITRAYSPIAFGSASAHADMLERDMGLTLARIKAAVEGR</sequence>